<accession>A0A2A2G9M2</accession>
<evidence type="ECO:0000256" key="1">
    <source>
        <dbReference type="ARBA" id="ARBA00001933"/>
    </source>
</evidence>
<evidence type="ECO:0000256" key="3">
    <source>
        <dbReference type="ARBA" id="ARBA00023235"/>
    </source>
</evidence>
<dbReference type="InterPro" id="IPR029066">
    <property type="entry name" value="PLP-binding_barrel"/>
</dbReference>
<dbReference type="PANTHER" id="PTHR30511:SF3">
    <property type="entry name" value="LYSINE RACEMASE"/>
    <property type="match status" value="1"/>
</dbReference>
<keyword evidence="2" id="KW-0663">Pyridoxal phosphate</keyword>
<evidence type="ECO:0000259" key="4">
    <source>
        <dbReference type="Pfam" id="PF01168"/>
    </source>
</evidence>
<dbReference type="Proteomes" id="UP000218831">
    <property type="component" value="Unassembled WGS sequence"/>
</dbReference>
<protein>
    <submittedName>
        <fullName evidence="5">Amino-acid racemase</fullName>
    </submittedName>
</protein>
<dbReference type="Pfam" id="PF01168">
    <property type="entry name" value="Ala_racemase_N"/>
    <property type="match status" value="1"/>
</dbReference>
<dbReference type="PANTHER" id="PTHR30511">
    <property type="entry name" value="ALANINE RACEMASE"/>
    <property type="match status" value="1"/>
</dbReference>
<organism evidence="5 6">
    <name type="scientific">Fodinibius salipaludis</name>
    <dbReference type="NCBI Taxonomy" id="2032627"/>
    <lineage>
        <taxon>Bacteria</taxon>
        <taxon>Pseudomonadati</taxon>
        <taxon>Balneolota</taxon>
        <taxon>Balneolia</taxon>
        <taxon>Balneolales</taxon>
        <taxon>Balneolaceae</taxon>
        <taxon>Fodinibius</taxon>
    </lineage>
</organism>
<evidence type="ECO:0000313" key="5">
    <source>
        <dbReference type="EMBL" id="PAU93547.1"/>
    </source>
</evidence>
<comment type="caution">
    <text evidence="5">The sequence shown here is derived from an EMBL/GenBank/DDBJ whole genome shotgun (WGS) entry which is preliminary data.</text>
</comment>
<dbReference type="EMBL" id="NSKE01000007">
    <property type="protein sequence ID" value="PAU93547.1"/>
    <property type="molecule type" value="Genomic_DNA"/>
</dbReference>
<dbReference type="InterPro" id="IPR001608">
    <property type="entry name" value="Ala_racemase_N"/>
</dbReference>
<comment type="cofactor">
    <cofactor evidence="1">
        <name>pyridoxal 5'-phosphate</name>
        <dbReference type="ChEBI" id="CHEBI:597326"/>
    </cofactor>
</comment>
<name>A0A2A2G9M2_9BACT</name>
<dbReference type="Gene3D" id="3.20.20.10">
    <property type="entry name" value="Alanine racemase"/>
    <property type="match status" value="1"/>
</dbReference>
<sequence>MAYLKLYRDKLRHNYNYLDTLFKDNDIKWGITTKLLCGHEEYLKEVADLGIGEMLDSRISNLKKIKEIDPDTLTTYIKPPPKDIIDSVVKYADVSLNTELSTLHALSEEAQKQDKVHKVIIMIELGDLREGVIRENLIDFYEKVFKLSNIEVIGIGANLNCMHGVMPDEDKLIQLSLYKQIIELRFNKEIPLVSGGTTVTIPLLLRNQLPSGVNHFRVGEALFFGKNLFTDGTIEGMHNDVLELYSQVIEIAEKPKVPSGELGMNPQGEVMDIDEDDYGETSYRAILDIGYLDINPDHLINMDDNVKIADASSDMLILDVGDNKAGYEVGDFIRFRMKYMGALGIMNSDYIDKMVEE</sequence>
<dbReference type="GO" id="GO:0030170">
    <property type="term" value="F:pyridoxal phosphate binding"/>
    <property type="evidence" value="ECO:0007669"/>
    <property type="project" value="TreeGrafter"/>
</dbReference>
<dbReference type="GO" id="GO:0008784">
    <property type="term" value="F:alanine racemase activity"/>
    <property type="evidence" value="ECO:0007669"/>
    <property type="project" value="TreeGrafter"/>
</dbReference>
<evidence type="ECO:0000256" key="2">
    <source>
        <dbReference type="ARBA" id="ARBA00022898"/>
    </source>
</evidence>
<reference evidence="5 6" key="1">
    <citation type="submission" date="2017-08" db="EMBL/GenBank/DDBJ databases">
        <title>Aliifodinibius alkalisoli sp. nov., isolated from saline alkaline soil.</title>
        <authorList>
            <person name="Liu D."/>
            <person name="Zhang G."/>
        </authorList>
    </citation>
    <scope>NUCLEOTIDE SEQUENCE [LARGE SCALE GENOMIC DNA]</scope>
    <source>
        <strain evidence="5 6">WN023</strain>
    </source>
</reference>
<dbReference type="RefSeq" id="WP_095606738.1">
    <property type="nucleotide sequence ID" value="NZ_NSKE01000007.1"/>
</dbReference>
<gene>
    <name evidence="5" type="ORF">CK503_10330</name>
</gene>
<feature type="domain" description="Alanine racemase N-terminal" evidence="4">
    <location>
        <begin position="9"/>
        <end position="225"/>
    </location>
</feature>
<keyword evidence="6" id="KW-1185">Reference proteome</keyword>
<dbReference type="GO" id="GO:0005829">
    <property type="term" value="C:cytosol"/>
    <property type="evidence" value="ECO:0007669"/>
    <property type="project" value="TreeGrafter"/>
</dbReference>
<dbReference type="CDD" id="cd06815">
    <property type="entry name" value="PLPDE_III_AR_like_1"/>
    <property type="match status" value="1"/>
</dbReference>
<dbReference type="OrthoDB" id="504078at2"/>
<dbReference type="InterPro" id="IPR000821">
    <property type="entry name" value="Ala_racemase"/>
</dbReference>
<evidence type="ECO:0000313" key="6">
    <source>
        <dbReference type="Proteomes" id="UP000218831"/>
    </source>
</evidence>
<keyword evidence="3" id="KW-0413">Isomerase</keyword>
<proteinExistence type="predicted"/>
<dbReference type="SUPFAM" id="SSF51419">
    <property type="entry name" value="PLP-binding barrel"/>
    <property type="match status" value="1"/>
</dbReference>
<dbReference type="AlphaFoldDB" id="A0A2A2G9M2"/>